<comment type="caution">
    <text evidence="2">The sequence shown here is derived from an EMBL/GenBank/DDBJ whole genome shotgun (WGS) entry which is preliminary data.</text>
</comment>
<reference evidence="2 3" key="1">
    <citation type="submission" date="2021-06" db="EMBL/GenBank/DDBJ databases">
        <title>Caerostris extrusa draft genome.</title>
        <authorList>
            <person name="Kono N."/>
            <person name="Arakawa K."/>
        </authorList>
    </citation>
    <scope>NUCLEOTIDE SEQUENCE [LARGE SCALE GENOMIC DNA]</scope>
</reference>
<keyword evidence="3" id="KW-1185">Reference proteome</keyword>
<dbReference type="AlphaFoldDB" id="A0AAV4YA97"/>
<dbReference type="Proteomes" id="UP001054945">
    <property type="component" value="Unassembled WGS sequence"/>
</dbReference>
<evidence type="ECO:0000313" key="3">
    <source>
        <dbReference type="Proteomes" id="UP001054945"/>
    </source>
</evidence>
<dbReference type="EMBL" id="BPLR01019001">
    <property type="protein sequence ID" value="GIZ03829.1"/>
    <property type="molecule type" value="Genomic_DNA"/>
</dbReference>
<feature type="region of interest" description="Disordered" evidence="1">
    <location>
        <begin position="72"/>
        <end position="152"/>
    </location>
</feature>
<feature type="compositionally biased region" description="Polar residues" evidence="1">
    <location>
        <begin position="104"/>
        <end position="119"/>
    </location>
</feature>
<proteinExistence type="predicted"/>
<evidence type="ECO:0000256" key="1">
    <source>
        <dbReference type="SAM" id="MobiDB-lite"/>
    </source>
</evidence>
<gene>
    <name evidence="2" type="ORF">CEXT_645701</name>
</gene>
<organism evidence="2 3">
    <name type="scientific">Caerostris extrusa</name>
    <name type="common">Bark spider</name>
    <name type="synonym">Caerostris bankana</name>
    <dbReference type="NCBI Taxonomy" id="172846"/>
    <lineage>
        <taxon>Eukaryota</taxon>
        <taxon>Metazoa</taxon>
        <taxon>Ecdysozoa</taxon>
        <taxon>Arthropoda</taxon>
        <taxon>Chelicerata</taxon>
        <taxon>Arachnida</taxon>
        <taxon>Araneae</taxon>
        <taxon>Araneomorphae</taxon>
        <taxon>Entelegynae</taxon>
        <taxon>Araneoidea</taxon>
        <taxon>Araneidae</taxon>
        <taxon>Caerostris</taxon>
    </lineage>
</organism>
<name>A0AAV4YA97_CAEEX</name>
<accession>A0AAV4YA97</accession>
<evidence type="ECO:0000313" key="2">
    <source>
        <dbReference type="EMBL" id="GIZ03829.1"/>
    </source>
</evidence>
<feature type="compositionally biased region" description="Polar residues" evidence="1">
    <location>
        <begin position="126"/>
        <end position="136"/>
    </location>
</feature>
<protein>
    <submittedName>
        <fullName evidence="2">Uncharacterized protein</fullName>
    </submittedName>
</protein>
<sequence length="152" mass="16759">MLVPGASNSINTPQLAAPIALLPFRVLYKPQRKISKLANPCSTRPFRIEREGEKFKKKSIRVVKEEDVTRIAGRNATKHLDNAMPPCKMPLRHSATRSERQNRPLKSSSPTSPAHSLTDPTVVKQGPSNSSRQSESPLGPLKDPSSATETFH</sequence>